<evidence type="ECO:0000256" key="4">
    <source>
        <dbReference type="ARBA" id="ARBA00022679"/>
    </source>
</evidence>
<evidence type="ECO:0000259" key="7">
    <source>
        <dbReference type="PROSITE" id="PS51093"/>
    </source>
</evidence>
<reference evidence="8 9" key="1">
    <citation type="submission" date="2016-02" db="EMBL/GenBank/DDBJ databases">
        <authorList>
            <person name="Wen L."/>
            <person name="He K."/>
            <person name="Yang H."/>
        </authorList>
    </citation>
    <scope>NUCLEOTIDE SEQUENCE [LARGE SCALE GENOMIC DNA]</scope>
    <source>
        <strain evidence="8">Trichococcus palustris</strain>
    </source>
</reference>
<dbReference type="STRING" id="140314.SAMN04488076_11054"/>
<dbReference type="RefSeq" id="WP_087033821.1">
    <property type="nucleotide sequence ID" value="NZ_FJNE01000007.1"/>
</dbReference>
<organism evidence="8 9">
    <name type="scientific">Trichococcus palustris</name>
    <dbReference type="NCBI Taxonomy" id="140314"/>
    <lineage>
        <taxon>Bacteria</taxon>
        <taxon>Bacillati</taxon>
        <taxon>Bacillota</taxon>
        <taxon>Bacilli</taxon>
        <taxon>Lactobacillales</taxon>
        <taxon>Carnobacteriaceae</taxon>
        <taxon>Trichococcus</taxon>
    </lineage>
</organism>
<evidence type="ECO:0000256" key="3">
    <source>
        <dbReference type="ARBA" id="ARBA00022597"/>
    </source>
</evidence>
<dbReference type="InterPro" id="IPR011055">
    <property type="entry name" value="Dup_hybrid_motif"/>
</dbReference>
<sequence length="167" mass="18620">MFKNLFNKKKQTIVAEEKEYFTKVVDGETKELSIVDDPLFSSKALGDGYAMVAGENKKEIFSPINGEILSVFPTKHAIAMKSTNGLEVLIHIGIDTVELQGKGFDMIVNEGEIIKQGQLLGRVDFDYILKNNKSPDVMVIITNLESREFTLTTNPENEYVGFVKLVG</sequence>
<evidence type="ECO:0000256" key="6">
    <source>
        <dbReference type="ARBA" id="ARBA00022777"/>
    </source>
</evidence>
<keyword evidence="4 8" id="KW-0808">Transferase</keyword>
<keyword evidence="2" id="KW-0813">Transport</keyword>
<dbReference type="SUPFAM" id="SSF51261">
    <property type="entry name" value="Duplicated hybrid motif"/>
    <property type="match status" value="1"/>
</dbReference>
<dbReference type="OrthoDB" id="9769191at2"/>
<protein>
    <submittedName>
        <fullName evidence="8">Phosphotransferase system sugar-specific permease eiia type 1</fullName>
    </submittedName>
</protein>
<dbReference type="PROSITE" id="PS00371">
    <property type="entry name" value="PTS_EIIA_TYPE_1_HIS"/>
    <property type="match status" value="1"/>
</dbReference>
<evidence type="ECO:0000256" key="2">
    <source>
        <dbReference type="ARBA" id="ARBA00022448"/>
    </source>
</evidence>
<dbReference type="InterPro" id="IPR001127">
    <property type="entry name" value="PTS_EIIA_1_perm"/>
</dbReference>
<dbReference type="Gene3D" id="2.70.70.10">
    <property type="entry name" value="Glucose Permease (Domain IIA)"/>
    <property type="match status" value="1"/>
</dbReference>
<accession>A0A143YXR9</accession>
<dbReference type="PROSITE" id="PS51093">
    <property type="entry name" value="PTS_EIIA_TYPE_1"/>
    <property type="match status" value="1"/>
</dbReference>
<dbReference type="Proteomes" id="UP000242754">
    <property type="component" value="Unassembled WGS sequence"/>
</dbReference>
<feature type="domain" description="PTS EIIA type-1" evidence="7">
    <location>
        <begin position="37"/>
        <end position="143"/>
    </location>
</feature>
<dbReference type="NCBIfam" id="TIGR00830">
    <property type="entry name" value="PTBA"/>
    <property type="match status" value="1"/>
</dbReference>
<dbReference type="AlphaFoldDB" id="A0A143YXR9"/>
<keyword evidence="3" id="KW-0762">Sugar transport</keyword>
<keyword evidence="9" id="KW-1185">Reference proteome</keyword>
<proteinExistence type="predicted"/>
<evidence type="ECO:0000256" key="5">
    <source>
        <dbReference type="ARBA" id="ARBA00022683"/>
    </source>
</evidence>
<dbReference type="GO" id="GO:0005737">
    <property type="term" value="C:cytoplasm"/>
    <property type="evidence" value="ECO:0007669"/>
    <property type="project" value="UniProtKB-SubCell"/>
</dbReference>
<name>A0A143YXR9_9LACT</name>
<dbReference type="InterPro" id="IPR050890">
    <property type="entry name" value="PTS_EIIA_component"/>
</dbReference>
<dbReference type="PANTHER" id="PTHR45008:SF1">
    <property type="entry name" value="PTS SYSTEM GLUCOSE-SPECIFIC EIIA COMPONENT"/>
    <property type="match status" value="1"/>
</dbReference>
<dbReference type="Pfam" id="PF00358">
    <property type="entry name" value="PTS_EIIA_1"/>
    <property type="match status" value="1"/>
</dbReference>
<dbReference type="GO" id="GO:0009401">
    <property type="term" value="P:phosphoenolpyruvate-dependent sugar phosphotransferase system"/>
    <property type="evidence" value="ECO:0007669"/>
    <property type="project" value="UniProtKB-KW"/>
</dbReference>
<gene>
    <name evidence="8" type="ORF">Tpal_2265</name>
</gene>
<comment type="subcellular location">
    <subcellularLocation>
        <location evidence="1">Cytoplasm</location>
    </subcellularLocation>
</comment>
<dbReference type="EMBL" id="FJNE01000007">
    <property type="protein sequence ID" value="CZQ98424.1"/>
    <property type="molecule type" value="Genomic_DNA"/>
</dbReference>
<keyword evidence="6" id="KW-0418">Kinase</keyword>
<keyword evidence="5" id="KW-0598">Phosphotransferase system</keyword>
<evidence type="ECO:0000313" key="9">
    <source>
        <dbReference type="Proteomes" id="UP000242754"/>
    </source>
</evidence>
<dbReference type="PANTHER" id="PTHR45008">
    <property type="entry name" value="PTS SYSTEM GLUCOSE-SPECIFIC EIIA COMPONENT"/>
    <property type="match status" value="1"/>
</dbReference>
<evidence type="ECO:0000313" key="8">
    <source>
        <dbReference type="EMBL" id="CZQ98424.1"/>
    </source>
</evidence>
<dbReference type="GO" id="GO:0016301">
    <property type="term" value="F:kinase activity"/>
    <property type="evidence" value="ECO:0007669"/>
    <property type="project" value="UniProtKB-KW"/>
</dbReference>
<evidence type="ECO:0000256" key="1">
    <source>
        <dbReference type="ARBA" id="ARBA00004496"/>
    </source>
</evidence>